<keyword evidence="2" id="KW-1185">Reference proteome</keyword>
<comment type="caution">
    <text evidence="1">The sequence shown here is derived from an EMBL/GenBank/DDBJ whole genome shotgun (WGS) entry which is preliminary data.</text>
</comment>
<name>A0A8J1Y3T7_OWEFU</name>
<dbReference type="GO" id="GO:0005576">
    <property type="term" value="C:extracellular region"/>
    <property type="evidence" value="ECO:0007669"/>
    <property type="project" value="InterPro"/>
</dbReference>
<evidence type="ECO:0000313" key="2">
    <source>
        <dbReference type="Proteomes" id="UP000749559"/>
    </source>
</evidence>
<dbReference type="SUPFAM" id="SSF49899">
    <property type="entry name" value="Concanavalin A-like lectins/glucanases"/>
    <property type="match status" value="1"/>
</dbReference>
<protein>
    <submittedName>
        <fullName evidence="1">Uncharacterized protein</fullName>
    </submittedName>
</protein>
<dbReference type="InterPro" id="IPR013320">
    <property type="entry name" value="ConA-like_dom_sf"/>
</dbReference>
<reference evidence="1" key="1">
    <citation type="submission" date="2022-03" db="EMBL/GenBank/DDBJ databases">
        <authorList>
            <person name="Martin C."/>
        </authorList>
    </citation>
    <scope>NUCLEOTIDE SEQUENCE</scope>
</reference>
<feature type="non-terminal residue" evidence="1">
    <location>
        <position position="1"/>
    </location>
</feature>
<gene>
    <name evidence="1" type="ORF">OFUS_LOCUS11414</name>
</gene>
<dbReference type="EMBL" id="CAIIXF020000006">
    <property type="protein sequence ID" value="CAH1785343.1"/>
    <property type="molecule type" value="Genomic_DNA"/>
</dbReference>
<dbReference type="Gene3D" id="2.60.120.200">
    <property type="match status" value="1"/>
</dbReference>
<dbReference type="OrthoDB" id="439917at2759"/>
<dbReference type="Proteomes" id="UP000749559">
    <property type="component" value="Unassembled WGS sequence"/>
</dbReference>
<organism evidence="1 2">
    <name type="scientific">Owenia fusiformis</name>
    <name type="common">Polychaete worm</name>
    <dbReference type="NCBI Taxonomy" id="6347"/>
    <lineage>
        <taxon>Eukaryota</taxon>
        <taxon>Metazoa</taxon>
        <taxon>Spiralia</taxon>
        <taxon>Lophotrochozoa</taxon>
        <taxon>Annelida</taxon>
        <taxon>Polychaeta</taxon>
        <taxon>Sedentaria</taxon>
        <taxon>Canalipalpata</taxon>
        <taxon>Sabellida</taxon>
        <taxon>Oweniida</taxon>
        <taxon>Oweniidae</taxon>
        <taxon>Owenia</taxon>
    </lineage>
</organism>
<dbReference type="AlphaFoldDB" id="A0A8J1Y3T7"/>
<sequence length="543" mass="58874">HHSLLYTLIIARRVRGIRSRVPSQRIQGIRMVILAVFLGLLVAVSGQFDDPIPRVDTVPDDCVAFNGLVPYEDSPGGDCCHFIQCDASNANKTGFLFKCVYPLVWNREIPACDEDTNVAGACIHTDCSTEPEPKLGCVSNEAIKDEFGPNFCCLEGEDAVYEALIDVSPAEYRVRYVEGEFTMGNAFDTLRCPRGQQFSSEDCCCETEVPHVPECEEAFYFQSPGDDCCTYHQCWPNKTGFWDVTCMGSVWNQKILNCDDPSLVDGCENADCIMEMTEKVCPDKDALAAEGKCCAQGQVYIKDLDDPFEDGSAFYVGDEQKFDYLAFCPVGQVFQLDCCCCYGMILYTPECDCIEFSFEPDYLDRDQLQNVSIINGDAVVLDTGELCGANVLVFDGDDVATVDYFARNALGGDFTFSFAADGSGSLLSNGAGSVAPTLECSVGGSSSCSFTFGGEQINLSGPGGQFVTVVRSEEGKSISLYVDGSLADTQPAAGRMDTTDCPLKIGEGFVGAFDSLVFCTFAYDEAQVSGLANCNVAFDARVS</sequence>
<evidence type="ECO:0000313" key="1">
    <source>
        <dbReference type="EMBL" id="CAH1785343.1"/>
    </source>
</evidence>
<dbReference type="SMART" id="SM00494">
    <property type="entry name" value="ChtBD2"/>
    <property type="match status" value="2"/>
</dbReference>
<dbReference type="GO" id="GO:0008061">
    <property type="term" value="F:chitin binding"/>
    <property type="evidence" value="ECO:0007669"/>
    <property type="project" value="InterPro"/>
</dbReference>
<dbReference type="InterPro" id="IPR002557">
    <property type="entry name" value="Chitin-bd_dom"/>
</dbReference>
<accession>A0A8J1Y3T7</accession>
<proteinExistence type="predicted"/>